<dbReference type="GO" id="GO:0004707">
    <property type="term" value="F:MAP kinase activity"/>
    <property type="evidence" value="ECO:0007669"/>
    <property type="project" value="UniProtKB-EC"/>
</dbReference>
<dbReference type="FunFam" id="1.10.510.10:FF:000238">
    <property type="entry name" value="Mitogen-activated protein kinase"/>
    <property type="match status" value="1"/>
</dbReference>
<dbReference type="InterPro" id="IPR000719">
    <property type="entry name" value="Prot_kinase_dom"/>
</dbReference>
<dbReference type="Pfam" id="PF00069">
    <property type="entry name" value="Pkinase"/>
    <property type="match status" value="1"/>
</dbReference>
<comment type="catalytic activity">
    <reaction evidence="8">
        <text>L-threonyl-[protein] + ATP = O-phospho-L-threonyl-[protein] + ADP + H(+)</text>
        <dbReference type="Rhea" id="RHEA:46608"/>
        <dbReference type="Rhea" id="RHEA-COMP:11060"/>
        <dbReference type="Rhea" id="RHEA-COMP:11605"/>
        <dbReference type="ChEBI" id="CHEBI:15378"/>
        <dbReference type="ChEBI" id="CHEBI:30013"/>
        <dbReference type="ChEBI" id="CHEBI:30616"/>
        <dbReference type="ChEBI" id="CHEBI:61977"/>
        <dbReference type="ChEBI" id="CHEBI:456216"/>
        <dbReference type="EC" id="2.7.11.24"/>
    </reaction>
</comment>
<keyword evidence="3 6" id="KW-0547">Nucleotide-binding</keyword>
<sequence length="414" mass="46558">MADAIIDPAVLHQFDICHKVGQGAYGIVWKAVSRKHGRTVALKKCFDAFRCDVDAQRTFREVMYLRALSCGNVTNTGESQGHPNIVKLFNVIRADNDRDLYITFEYSETDLSHVIKARILEPVHIQFIIYQLLKALKFLHSAALLHRDIKPSNILVDSSCAIKLCDFGLCRSIAAEEQQKYMQEDLVLTDYIATRWYRPPEVLVGSRRYNAGIDLWSVGCILGEMFRGGPLLPGASTLGQLEMIFEMTGNPHSKDVKSWQSPYAPAILAKVQAKRRVKLDELCKNLPRDAKHLMKDLFKLDPSKRGSAALALEHDYLATFHDPEKEITYPHGSISIGINDNAKLTANEYRQKLYCGIDDNENIANNQCRTSNAVTTGMHAPSSPTSARTDTEDVDEELPDLPTVSYDSLEYHEI</sequence>
<accession>A0ABD3N1D2</accession>
<evidence type="ECO:0000256" key="9">
    <source>
        <dbReference type="SAM" id="MobiDB-lite"/>
    </source>
</evidence>
<dbReference type="PANTHER" id="PTHR24055">
    <property type="entry name" value="MITOGEN-ACTIVATED PROTEIN KINASE"/>
    <property type="match status" value="1"/>
</dbReference>
<proteinExistence type="inferred from homology"/>
<name>A0ABD3N1D2_9STRA</name>
<keyword evidence="4 8" id="KW-0418">Kinase</keyword>
<keyword evidence="12" id="KW-1185">Reference proteome</keyword>
<comment type="activity regulation">
    <text evidence="8">Activated by threonine and tyrosine phosphorylation.</text>
</comment>
<evidence type="ECO:0000256" key="8">
    <source>
        <dbReference type="RuleBase" id="RU361165"/>
    </source>
</evidence>
<dbReference type="InterPro" id="IPR003527">
    <property type="entry name" value="MAP_kinase_CS"/>
</dbReference>
<dbReference type="InterPro" id="IPR017441">
    <property type="entry name" value="Protein_kinase_ATP_BS"/>
</dbReference>
<dbReference type="Gene3D" id="1.10.510.10">
    <property type="entry name" value="Transferase(Phosphotransferase) domain 1"/>
    <property type="match status" value="1"/>
</dbReference>
<dbReference type="PROSITE" id="PS00108">
    <property type="entry name" value="PROTEIN_KINASE_ST"/>
    <property type="match status" value="1"/>
</dbReference>
<feature type="domain" description="Protein kinase" evidence="10">
    <location>
        <begin position="14"/>
        <end position="317"/>
    </location>
</feature>
<comment type="cofactor">
    <cofactor evidence="8">
        <name>Mg(2+)</name>
        <dbReference type="ChEBI" id="CHEBI:18420"/>
    </cofactor>
</comment>
<evidence type="ECO:0000256" key="6">
    <source>
        <dbReference type="PROSITE-ProRule" id="PRU10141"/>
    </source>
</evidence>
<keyword evidence="5 6" id="KW-0067">ATP-binding</keyword>
<keyword evidence="1 7" id="KW-0723">Serine/threonine-protein kinase</keyword>
<dbReference type="Proteomes" id="UP001530293">
    <property type="component" value="Unassembled WGS sequence"/>
</dbReference>
<dbReference type="Gene3D" id="3.30.200.20">
    <property type="entry name" value="Phosphorylase Kinase, domain 1"/>
    <property type="match status" value="1"/>
</dbReference>
<dbReference type="EC" id="2.7.11.24" evidence="8"/>
<dbReference type="InterPro" id="IPR011009">
    <property type="entry name" value="Kinase-like_dom_sf"/>
</dbReference>
<feature type="region of interest" description="Disordered" evidence="9">
    <location>
        <begin position="374"/>
        <end position="414"/>
    </location>
</feature>
<organism evidence="11 12">
    <name type="scientific">Discostella pseudostelligera</name>
    <dbReference type="NCBI Taxonomy" id="259834"/>
    <lineage>
        <taxon>Eukaryota</taxon>
        <taxon>Sar</taxon>
        <taxon>Stramenopiles</taxon>
        <taxon>Ochrophyta</taxon>
        <taxon>Bacillariophyta</taxon>
        <taxon>Coscinodiscophyceae</taxon>
        <taxon>Thalassiosirophycidae</taxon>
        <taxon>Stephanodiscales</taxon>
        <taxon>Stephanodiscaceae</taxon>
        <taxon>Discostella</taxon>
    </lineage>
</organism>
<evidence type="ECO:0000256" key="3">
    <source>
        <dbReference type="ARBA" id="ARBA00022741"/>
    </source>
</evidence>
<feature type="binding site" evidence="6">
    <location>
        <position position="43"/>
    </location>
    <ligand>
        <name>ATP</name>
        <dbReference type="ChEBI" id="CHEBI:30616"/>
    </ligand>
</feature>
<dbReference type="PROSITE" id="PS00107">
    <property type="entry name" value="PROTEIN_KINASE_ATP"/>
    <property type="match status" value="1"/>
</dbReference>
<evidence type="ECO:0000313" key="11">
    <source>
        <dbReference type="EMBL" id="KAL3769439.1"/>
    </source>
</evidence>
<evidence type="ECO:0000256" key="1">
    <source>
        <dbReference type="ARBA" id="ARBA00022527"/>
    </source>
</evidence>
<protein>
    <recommendedName>
        <fullName evidence="8">Mitogen-activated protein kinase</fullName>
        <ecNumber evidence="8">2.7.11.24</ecNumber>
    </recommendedName>
</protein>
<comment type="caution">
    <text evidence="11">The sequence shown here is derived from an EMBL/GenBank/DDBJ whole genome shotgun (WGS) entry which is preliminary data.</text>
</comment>
<gene>
    <name evidence="11" type="ORF">ACHAWU_008848</name>
</gene>
<evidence type="ECO:0000256" key="2">
    <source>
        <dbReference type="ARBA" id="ARBA00022679"/>
    </source>
</evidence>
<comment type="similarity">
    <text evidence="8">Belongs to the protein kinase superfamily. Ser/Thr protein kinase family. MAP kinase subfamily.</text>
</comment>
<dbReference type="SUPFAM" id="SSF56112">
    <property type="entry name" value="Protein kinase-like (PK-like)"/>
    <property type="match status" value="1"/>
</dbReference>
<keyword evidence="8" id="KW-0460">Magnesium</keyword>
<dbReference type="GO" id="GO:0005524">
    <property type="term" value="F:ATP binding"/>
    <property type="evidence" value="ECO:0007669"/>
    <property type="project" value="UniProtKB-UniRule"/>
</dbReference>
<evidence type="ECO:0000256" key="4">
    <source>
        <dbReference type="ARBA" id="ARBA00022777"/>
    </source>
</evidence>
<keyword evidence="2 8" id="KW-0808">Transferase</keyword>
<evidence type="ECO:0000256" key="7">
    <source>
        <dbReference type="RuleBase" id="RU000304"/>
    </source>
</evidence>
<dbReference type="CDD" id="cd07852">
    <property type="entry name" value="STKc_MAPK15-like"/>
    <property type="match status" value="1"/>
</dbReference>
<reference evidence="11 12" key="1">
    <citation type="submission" date="2024-10" db="EMBL/GenBank/DDBJ databases">
        <title>Updated reference genomes for cyclostephanoid diatoms.</title>
        <authorList>
            <person name="Roberts W.R."/>
            <person name="Alverson A.J."/>
        </authorList>
    </citation>
    <scope>NUCLEOTIDE SEQUENCE [LARGE SCALE GENOMIC DNA]</scope>
    <source>
        <strain evidence="11 12">AJA232-27</strain>
    </source>
</reference>
<dbReference type="InterPro" id="IPR008271">
    <property type="entry name" value="Ser/Thr_kinase_AS"/>
</dbReference>
<dbReference type="PROSITE" id="PS50011">
    <property type="entry name" value="PROTEIN_KINASE_DOM"/>
    <property type="match status" value="1"/>
</dbReference>
<evidence type="ECO:0000259" key="10">
    <source>
        <dbReference type="PROSITE" id="PS50011"/>
    </source>
</evidence>
<dbReference type="SMART" id="SM00220">
    <property type="entry name" value="S_TKc"/>
    <property type="match status" value="1"/>
</dbReference>
<dbReference type="AlphaFoldDB" id="A0ABD3N1D2"/>
<dbReference type="InterPro" id="IPR050117">
    <property type="entry name" value="MAPK"/>
</dbReference>
<dbReference type="EMBL" id="JALLBG020000055">
    <property type="protein sequence ID" value="KAL3769439.1"/>
    <property type="molecule type" value="Genomic_DNA"/>
</dbReference>
<dbReference type="PROSITE" id="PS01351">
    <property type="entry name" value="MAPK"/>
    <property type="match status" value="1"/>
</dbReference>
<evidence type="ECO:0000313" key="12">
    <source>
        <dbReference type="Proteomes" id="UP001530293"/>
    </source>
</evidence>
<evidence type="ECO:0000256" key="5">
    <source>
        <dbReference type="ARBA" id="ARBA00022840"/>
    </source>
</evidence>